<dbReference type="Proteomes" id="UP001412067">
    <property type="component" value="Unassembled WGS sequence"/>
</dbReference>
<name>A0ABR2M778_9ASPA</name>
<keyword evidence="1" id="KW-0812">Transmembrane</keyword>
<reference evidence="2 3" key="1">
    <citation type="journal article" date="2022" name="Nat. Plants">
        <title>Genomes of leafy and leafless Platanthera orchids illuminate the evolution of mycoheterotrophy.</title>
        <authorList>
            <person name="Li M.H."/>
            <person name="Liu K.W."/>
            <person name="Li Z."/>
            <person name="Lu H.C."/>
            <person name="Ye Q.L."/>
            <person name="Zhang D."/>
            <person name="Wang J.Y."/>
            <person name="Li Y.F."/>
            <person name="Zhong Z.M."/>
            <person name="Liu X."/>
            <person name="Yu X."/>
            <person name="Liu D.K."/>
            <person name="Tu X.D."/>
            <person name="Liu B."/>
            <person name="Hao Y."/>
            <person name="Liao X.Y."/>
            <person name="Jiang Y.T."/>
            <person name="Sun W.H."/>
            <person name="Chen J."/>
            <person name="Chen Y.Q."/>
            <person name="Ai Y."/>
            <person name="Zhai J.W."/>
            <person name="Wu S.S."/>
            <person name="Zhou Z."/>
            <person name="Hsiao Y.Y."/>
            <person name="Wu W.L."/>
            <person name="Chen Y.Y."/>
            <person name="Lin Y.F."/>
            <person name="Hsu J.L."/>
            <person name="Li C.Y."/>
            <person name="Wang Z.W."/>
            <person name="Zhao X."/>
            <person name="Zhong W.Y."/>
            <person name="Ma X.K."/>
            <person name="Ma L."/>
            <person name="Huang J."/>
            <person name="Chen G.Z."/>
            <person name="Huang M.Z."/>
            <person name="Huang L."/>
            <person name="Peng D.H."/>
            <person name="Luo Y.B."/>
            <person name="Zou S.Q."/>
            <person name="Chen S.P."/>
            <person name="Lan S."/>
            <person name="Tsai W.C."/>
            <person name="Van de Peer Y."/>
            <person name="Liu Z.J."/>
        </authorList>
    </citation>
    <scope>NUCLEOTIDE SEQUENCE [LARGE SCALE GENOMIC DNA]</scope>
    <source>
        <strain evidence="2">Lor288</strain>
    </source>
</reference>
<feature type="transmembrane region" description="Helical" evidence="1">
    <location>
        <begin position="12"/>
        <end position="32"/>
    </location>
</feature>
<keyword evidence="3" id="KW-1185">Reference proteome</keyword>
<evidence type="ECO:0000313" key="2">
    <source>
        <dbReference type="EMBL" id="KAK8959700.1"/>
    </source>
</evidence>
<sequence length="168" mass="19060">MSFYFRLLRYYVVNIQVVLVPVTAGLLLNTYAKPVVNVVQPIISFVAMFCDSLCIGSPLAINKSRILSSEAPPIADSASRALLGLRRSPPARLGSEFHLPISTYCRLPISPFVRLQASDFRLLARAAKTPRNYILHQTNVYESAQIRKLKSFMKYRNVRFYENIFLTS</sequence>
<proteinExistence type="predicted"/>
<accession>A0ABR2M778</accession>
<dbReference type="InterPro" id="IPR004710">
    <property type="entry name" value="Bilac:Na_transpt"/>
</dbReference>
<dbReference type="PANTHER" id="PTHR10361">
    <property type="entry name" value="SODIUM-BILE ACID COTRANSPORTER"/>
    <property type="match status" value="1"/>
</dbReference>
<gene>
    <name evidence="2" type="ORF">KSP40_PGU000487</name>
</gene>
<dbReference type="EMBL" id="JBBWWR010000011">
    <property type="protein sequence ID" value="KAK8959700.1"/>
    <property type="molecule type" value="Genomic_DNA"/>
</dbReference>
<keyword evidence="1" id="KW-0472">Membrane</keyword>
<feature type="transmembrane region" description="Helical" evidence="1">
    <location>
        <begin position="38"/>
        <end position="61"/>
    </location>
</feature>
<evidence type="ECO:0000256" key="1">
    <source>
        <dbReference type="SAM" id="Phobius"/>
    </source>
</evidence>
<protein>
    <submittedName>
        <fullName evidence="2">Uncharacterized protein</fullName>
    </submittedName>
</protein>
<keyword evidence="1" id="KW-1133">Transmembrane helix</keyword>
<comment type="caution">
    <text evidence="2">The sequence shown here is derived from an EMBL/GenBank/DDBJ whole genome shotgun (WGS) entry which is preliminary data.</text>
</comment>
<dbReference type="PANTHER" id="PTHR10361:SF33">
    <property type="entry name" value="SODIUM_METABOLITE COTRANSPORTER BASS3, CHLOROPLASTIC-RELATED"/>
    <property type="match status" value="1"/>
</dbReference>
<organism evidence="2 3">
    <name type="scientific">Platanthera guangdongensis</name>
    <dbReference type="NCBI Taxonomy" id="2320717"/>
    <lineage>
        <taxon>Eukaryota</taxon>
        <taxon>Viridiplantae</taxon>
        <taxon>Streptophyta</taxon>
        <taxon>Embryophyta</taxon>
        <taxon>Tracheophyta</taxon>
        <taxon>Spermatophyta</taxon>
        <taxon>Magnoliopsida</taxon>
        <taxon>Liliopsida</taxon>
        <taxon>Asparagales</taxon>
        <taxon>Orchidaceae</taxon>
        <taxon>Orchidoideae</taxon>
        <taxon>Orchideae</taxon>
        <taxon>Orchidinae</taxon>
        <taxon>Platanthera</taxon>
    </lineage>
</organism>
<evidence type="ECO:0000313" key="3">
    <source>
        <dbReference type="Proteomes" id="UP001412067"/>
    </source>
</evidence>